<dbReference type="Gene3D" id="2.60.120.620">
    <property type="entry name" value="q2cbj1_9rhob like domain"/>
    <property type="match status" value="1"/>
</dbReference>
<dbReference type="OrthoDB" id="9814777at2"/>
<dbReference type="SUPFAM" id="SSF51197">
    <property type="entry name" value="Clavaminate synthase-like"/>
    <property type="match status" value="1"/>
</dbReference>
<organism evidence="2 3">
    <name type="scientific">Deminuibacter soli</name>
    <dbReference type="NCBI Taxonomy" id="2291815"/>
    <lineage>
        <taxon>Bacteria</taxon>
        <taxon>Pseudomonadati</taxon>
        <taxon>Bacteroidota</taxon>
        <taxon>Chitinophagia</taxon>
        <taxon>Chitinophagales</taxon>
        <taxon>Chitinophagaceae</taxon>
        <taxon>Deminuibacter</taxon>
    </lineage>
</organism>
<protein>
    <submittedName>
        <fullName evidence="2">Phytanoyl-CoA dioxygenase family protein</fullName>
    </submittedName>
</protein>
<dbReference type="Proteomes" id="UP000261284">
    <property type="component" value="Unassembled WGS sequence"/>
</dbReference>
<keyword evidence="3" id="KW-1185">Reference proteome</keyword>
<comment type="caution">
    <text evidence="2">The sequence shown here is derived from an EMBL/GenBank/DDBJ whole genome shotgun (WGS) entry which is preliminary data.</text>
</comment>
<evidence type="ECO:0000313" key="2">
    <source>
        <dbReference type="EMBL" id="RFM28355.1"/>
    </source>
</evidence>
<keyword evidence="2" id="KW-0560">Oxidoreductase</keyword>
<dbReference type="EMBL" id="QTJU01000003">
    <property type="protein sequence ID" value="RFM28355.1"/>
    <property type="molecule type" value="Genomic_DNA"/>
</dbReference>
<proteinExistence type="predicted"/>
<feature type="region of interest" description="Disordered" evidence="1">
    <location>
        <begin position="241"/>
        <end position="271"/>
    </location>
</feature>
<evidence type="ECO:0000256" key="1">
    <source>
        <dbReference type="SAM" id="MobiDB-lite"/>
    </source>
</evidence>
<dbReference type="PANTHER" id="PTHR20883">
    <property type="entry name" value="PHYTANOYL-COA DIOXYGENASE DOMAIN CONTAINING 1"/>
    <property type="match status" value="1"/>
</dbReference>
<dbReference type="Pfam" id="PF05721">
    <property type="entry name" value="PhyH"/>
    <property type="match status" value="1"/>
</dbReference>
<reference evidence="2 3" key="1">
    <citation type="submission" date="2018-08" db="EMBL/GenBank/DDBJ databases">
        <title>Chitinophagaceae sp. K23C18032701, a novel bacterium isolated from forest soil.</title>
        <authorList>
            <person name="Wang C."/>
        </authorList>
    </citation>
    <scope>NUCLEOTIDE SEQUENCE [LARGE SCALE GENOMIC DNA]</scope>
    <source>
        <strain evidence="2 3">K23C18032701</strain>
    </source>
</reference>
<dbReference type="AlphaFoldDB" id="A0A3E1NK86"/>
<name>A0A3E1NK86_9BACT</name>
<sequence>MIASSLPALNNKLNLDPAQVRAFRQDGHTLTRGLLQPGEVAAYREVINDAAYKYNTETRKLEERDTYGKAFLQIMNLWACDEAVKQFTLAKRFAHVAADLLGVDNVRIYHDQALYKEPGGGFTPWHQDQYYWPLDTNNTVTLWMPLVPITEEMGMLTFASGSHRGGSVKNIAISDESEAELDAYIRNKNYPITRATSMQAGDATWHYGWTLHCAPGNLSAVTREVMTIIYFADGASVTPPINKHQENDRSQWLGGLQPGEKAASSLNPLVL</sequence>
<keyword evidence="2" id="KW-0223">Dioxygenase</keyword>
<evidence type="ECO:0000313" key="3">
    <source>
        <dbReference type="Proteomes" id="UP000261284"/>
    </source>
</evidence>
<accession>A0A3E1NK86</accession>
<dbReference type="GO" id="GO:0016706">
    <property type="term" value="F:2-oxoglutarate-dependent dioxygenase activity"/>
    <property type="evidence" value="ECO:0007669"/>
    <property type="project" value="UniProtKB-ARBA"/>
</dbReference>
<dbReference type="RefSeq" id="WP_116847602.1">
    <property type="nucleotide sequence ID" value="NZ_QTJU01000003.1"/>
</dbReference>
<gene>
    <name evidence="2" type="ORF">DXN05_12375</name>
</gene>
<dbReference type="PANTHER" id="PTHR20883:SF49">
    <property type="entry name" value="PHYTANOYL-COA DIOXYGENASE"/>
    <property type="match status" value="1"/>
</dbReference>
<dbReference type="GO" id="GO:0005506">
    <property type="term" value="F:iron ion binding"/>
    <property type="evidence" value="ECO:0007669"/>
    <property type="project" value="UniProtKB-ARBA"/>
</dbReference>
<dbReference type="InterPro" id="IPR008775">
    <property type="entry name" value="Phytyl_CoA_dOase-like"/>
</dbReference>